<comment type="caution">
    <text evidence="2">The sequence shown here is derived from an EMBL/GenBank/DDBJ whole genome shotgun (WGS) entry which is preliminary data.</text>
</comment>
<dbReference type="AlphaFoldDB" id="X1C8U9"/>
<gene>
    <name evidence="2" type="ORF">S01H4_44090</name>
</gene>
<organism evidence="2">
    <name type="scientific">marine sediment metagenome</name>
    <dbReference type="NCBI Taxonomy" id="412755"/>
    <lineage>
        <taxon>unclassified sequences</taxon>
        <taxon>metagenomes</taxon>
        <taxon>ecological metagenomes</taxon>
    </lineage>
</organism>
<dbReference type="InterPro" id="IPR011004">
    <property type="entry name" value="Trimer_LpxA-like_sf"/>
</dbReference>
<name>X1C8U9_9ZZZZ</name>
<reference evidence="2" key="1">
    <citation type="journal article" date="2014" name="Front. Microbiol.">
        <title>High frequency of phylogenetically diverse reductive dehalogenase-homologous genes in deep subseafloor sedimentary metagenomes.</title>
        <authorList>
            <person name="Kawai M."/>
            <person name="Futagami T."/>
            <person name="Toyoda A."/>
            <person name="Takaki Y."/>
            <person name="Nishi S."/>
            <person name="Hori S."/>
            <person name="Arai W."/>
            <person name="Tsubouchi T."/>
            <person name="Morono Y."/>
            <person name="Uchiyama I."/>
            <person name="Ito T."/>
            <person name="Fujiyama A."/>
            <person name="Inagaki F."/>
            <person name="Takami H."/>
        </authorList>
    </citation>
    <scope>NUCLEOTIDE SEQUENCE</scope>
    <source>
        <strain evidence="2">Expedition CK06-06</strain>
    </source>
</reference>
<evidence type="ECO:0000313" key="2">
    <source>
        <dbReference type="EMBL" id="GAH03807.1"/>
    </source>
</evidence>
<dbReference type="SUPFAM" id="SSF51161">
    <property type="entry name" value="Trimeric LpxA-like enzymes"/>
    <property type="match status" value="1"/>
</dbReference>
<proteinExistence type="predicted"/>
<evidence type="ECO:0008006" key="3">
    <source>
        <dbReference type="Google" id="ProtNLM"/>
    </source>
</evidence>
<accession>X1C8U9</accession>
<protein>
    <recommendedName>
        <fullName evidence="3">UDP-3-O-[3-hydroxymyristoyl] glucosamine N-acyltransferase non-repeat region domain-containing protein</fullName>
    </recommendedName>
</protein>
<sequence>MFNFTRTNKIGKGTVIEEQLAGDRFIEIGENSYIGTNPGMVSHAVEGIFGNISFAKVKIGNNVTSGGFNCFGPGVEIGNNSWWFPVTGATKYNILKGNNYYFGTPLRKIFKRKVMDFLQITEEDLKRAEDLNEKMNLSKKRKKKNIESKLNE</sequence>
<evidence type="ECO:0000256" key="1">
    <source>
        <dbReference type="SAM" id="Coils"/>
    </source>
</evidence>
<feature type="coiled-coil region" evidence="1">
    <location>
        <begin position="118"/>
        <end position="145"/>
    </location>
</feature>
<dbReference type="EMBL" id="BART01024401">
    <property type="protein sequence ID" value="GAH03807.1"/>
    <property type="molecule type" value="Genomic_DNA"/>
</dbReference>
<keyword evidence="1" id="KW-0175">Coiled coil</keyword>
<dbReference type="Gene3D" id="2.160.10.10">
    <property type="entry name" value="Hexapeptide repeat proteins"/>
    <property type="match status" value="1"/>
</dbReference>